<organism evidence="1 2">
    <name type="scientific">Paeniglutamicibacter antarcticus</name>
    <dbReference type="NCBI Taxonomy" id="494023"/>
    <lineage>
        <taxon>Bacteria</taxon>
        <taxon>Bacillati</taxon>
        <taxon>Actinomycetota</taxon>
        <taxon>Actinomycetes</taxon>
        <taxon>Micrococcales</taxon>
        <taxon>Micrococcaceae</taxon>
        <taxon>Paeniglutamicibacter</taxon>
    </lineage>
</organism>
<dbReference type="Proteomes" id="UP001501257">
    <property type="component" value="Unassembled WGS sequence"/>
</dbReference>
<dbReference type="RefSeq" id="WP_210100059.1">
    <property type="nucleotide sequence ID" value="NZ_BAABLK010000034.1"/>
</dbReference>
<accession>A0ABP9TPY0</accession>
<sequence>MHQRYRVIAGSPQSASFVLLLTYTDQPISGYLSTGWAAPANDGGHGRKLKANLVHVQTAREAAFATTTSANPRIVAHRVPPASPAPLRGSTGFMDIRKDASGPGPSGPANRADATTDMTRCTLLLITSGESGRKALSEGMLLAESYVEALPLDLTIVESTPFALAPAKRIQERVSFPVALEDTTAAATAVGQLQAIWNGRRWLTPGSCPAKPPEDNGATEWQWAHYHAVLEAPDDSIMLLWDIYVVPVIEHMAA</sequence>
<dbReference type="EMBL" id="BAABLK010000034">
    <property type="protein sequence ID" value="GAA5227918.1"/>
    <property type="molecule type" value="Genomic_DNA"/>
</dbReference>
<keyword evidence="2" id="KW-1185">Reference proteome</keyword>
<reference evidence="2" key="1">
    <citation type="journal article" date="2019" name="Int. J. Syst. Evol. Microbiol.">
        <title>The Global Catalogue of Microorganisms (GCM) 10K type strain sequencing project: providing services to taxonomists for standard genome sequencing and annotation.</title>
        <authorList>
            <consortium name="The Broad Institute Genomics Platform"/>
            <consortium name="The Broad Institute Genome Sequencing Center for Infectious Disease"/>
            <person name="Wu L."/>
            <person name="Ma J."/>
        </authorList>
    </citation>
    <scope>NUCLEOTIDE SEQUENCE [LARGE SCALE GENOMIC DNA]</scope>
    <source>
        <strain evidence="2">JCM 18952</strain>
    </source>
</reference>
<comment type="caution">
    <text evidence="1">The sequence shown here is derived from an EMBL/GenBank/DDBJ whole genome shotgun (WGS) entry which is preliminary data.</text>
</comment>
<evidence type="ECO:0000313" key="1">
    <source>
        <dbReference type="EMBL" id="GAA5227918.1"/>
    </source>
</evidence>
<proteinExistence type="predicted"/>
<protein>
    <submittedName>
        <fullName evidence="1">Uncharacterized protein</fullName>
    </submittedName>
</protein>
<name>A0ABP9TPY0_9MICC</name>
<gene>
    <name evidence="1" type="ORF">GCM10025778_24510</name>
</gene>
<evidence type="ECO:0000313" key="2">
    <source>
        <dbReference type="Proteomes" id="UP001501257"/>
    </source>
</evidence>